<organism evidence="2 3">
    <name type="scientific">Sinomonas terrae</name>
    <dbReference type="NCBI Taxonomy" id="2908838"/>
    <lineage>
        <taxon>Bacteria</taxon>
        <taxon>Bacillati</taxon>
        <taxon>Actinomycetota</taxon>
        <taxon>Actinomycetes</taxon>
        <taxon>Micrococcales</taxon>
        <taxon>Micrococcaceae</taxon>
        <taxon>Sinomonas</taxon>
    </lineage>
</organism>
<dbReference type="SUPFAM" id="SSF56281">
    <property type="entry name" value="Metallo-hydrolase/oxidoreductase"/>
    <property type="match status" value="1"/>
</dbReference>
<dbReference type="Gene3D" id="1.10.10.10">
    <property type="entry name" value="Winged helix-like DNA-binding domain superfamily/Winged helix DNA-binding domain"/>
    <property type="match status" value="1"/>
</dbReference>
<dbReference type="InterPro" id="IPR036388">
    <property type="entry name" value="WH-like_DNA-bd_sf"/>
</dbReference>
<dbReference type="Proteomes" id="UP001202922">
    <property type="component" value="Unassembled WGS sequence"/>
</dbReference>
<protein>
    <submittedName>
        <fullName evidence="2">MBL fold metallo-hydrolase</fullName>
    </submittedName>
</protein>
<dbReference type="InterPro" id="IPR001279">
    <property type="entry name" value="Metallo-B-lactamas"/>
</dbReference>
<dbReference type="InterPro" id="IPR036866">
    <property type="entry name" value="RibonucZ/Hydroxyglut_hydro"/>
</dbReference>
<dbReference type="Gene3D" id="3.60.15.10">
    <property type="entry name" value="Ribonuclease Z/Hydroxyacylglutathione hydrolase-like"/>
    <property type="match status" value="1"/>
</dbReference>
<evidence type="ECO:0000259" key="1">
    <source>
        <dbReference type="SMART" id="SM00849"/>
    </source>
</evidence>
<evidence type="ECO:0000313" key="2">
    <source>
        <dbReference type="EMBL" id="MCH6471887.1"/>
    </source>
</evidence>
<proteinExistence type="predicted"/>
<dbReference type="CDD" id="cd16278">
    <property type="entry name" value="metallo-hydrolase-like_MBL-fold"/>
    <property type="match status" value="1"/>
</dbReference>
<comment type="caution">
    <text evidence="2">The sequence shown here is derived from an EMBL/GenBank/DDBJ whole genome shotgun (WGS) entry which is preliminary data.</text>
</comment>
<dbReference type="RefSeq" id="WP_241055816.1">
    <property type="nucleotide sequence ID" value="NZ_JAKZBV010000001.1"/>
</dbReference>
<sequence>MTESKASRWVQSSELTRYRLAPNPGPMSLDGTNSYVISGEFSQVPQKIPGQEMPGQAGVVVVDPGPLEATHLGELAAAGRVELVLITHHHSDHTEGAEEFHRITGAPVRALDASLCFAAPPLADGEVIEAAGVRIEVLATPGHTADSVSLLLPDDGDEGSVLTGDTILGRGTTVIAYPDGRLGDYLASLRRLEALGPKTVLPAHGPVLPDLGDIVRAYAAHREERLAQIREALASLGAEAPVGAVTDVVYADVETSVRRAAETSVAAQLDYLRGWA</sequence>
<accession>A0ABS9U5S5</accession>
<feature type="domain" description="Metallo-beta-lactamase" evidence="1">
    <location>
        <begin position="31"/>
        <end position="204"/>
    </location>
</feature>
<dbReference type="SMART" id="SM00849">
    <property type="entry name" value="Lactamase_B"/>
    <property type="match status" value="1"/>
</dbReference>
<dbReference type="InterPro" id="IPR050662">
    <property type="entry name" value="Sec-metab_biosynth-thioest"/>
</dbReference>
<dbReference type="EMBL" id="JAKZBV010000001">
    <property type="protein sequence ID" value="MCH6471887.1"/>
    <property type="molecule type" value="Genomic_DNA"/>
</dbReference>
<dbReference type="Pfam" id="PF00753">
    <property type="entry name" value="Lactamase_B"/>
    <property type="match status" value="1"/>
</dbReference>
<dbReference type="PANTHER" id="PTHR23131">
    <property type="entry name" value="ENDORIBONUCLEASE LACTB2"/>
    <property type="match status" value="1"/>
</dbReference>
<name>A0ABS9U5S5_9MICC</name>
<reference evidence="2 3" key="1">
    <citation type="submission" date="2022-03" db="EMBL/GenBank/DDBJ databases">
        <title>Sinomonas sp. isolated from a soil.</title>
        <authorList>
            <person name="Han J."/>
            <person name="Kim D.-U."/>
        </authorList>
    </citation>
    <scope>NUCLEOTIDE SEQUENCE [LARGE SCALE GENOMIC DNA]</scope>
    <source>
        <strain evidence="2 3">5-5</strain>
    </source>
</reference>
<keyword evidence="3" id="KW-1185">Reference proteome</keyword>
<gene>
    <name evidence="2" type="ORF">L0M17_18265</name>
</gene>
<evidence type="ECO:0000313" key="3">
    <source>
        <dbReference type="Proteomes" id="UP001202922"/>
    </source>
</evidence>
<dbReference type="PANTHER" id="PTHR23131:SF0">
    <property type="entry name" value="ENDORIBONUCLEASE LACTB2"/>
    <property type="match status" value="1"/>
</dbReference>